<dbReference type="HOGENOM" id="CLU_088478_1_0_2"/>
<feature type="transmembrane region" description="Helical" evidence="1">
    <location>
        <begin position="241"/>
        <end position="260"/>
    </location>
</feature>
<dbReference type="STRING" id="877455.Metbo_1074"/>
<dbReference type="RefSeq" id="WP_013644670.1">
    <property type="nucleotide sequence ID" value="NC_015216.1"/>
</dbReference>
<dbReference type="GO" id="GO:0080120">
    <property type="term" value="P:CAAX-box protein maturation"/>
    <property type="evidence" value="ECO:0007669"/>
    <property type="project" value="UniProtKB-ARBA"/>
</dbReference>
<evidence type="ECO:0000313" key="4">
    <source>
        <dbReference type="Proteomes" id="UP000007490"/>
    </source>
</evidence>
<feature type="domain" description="CAAX prenyl protease 2/Lysostaphin resistance protein A-like" evidence="2">
    <location>
        <begin position="118"/>
        <end position="217"/>
    </location>
</feature>
<dbReference type="InterPro" id="IPR003675">
    <property type="entry name" value="Rce1/LyrA-like_dom"/>
</dbReference>
<gene>
    <name evidence="3" type="ordered locus">Metbo_1074</name>
</gene>
<name>F0T5S6_METLA</name>
<reference evidence="4" key="1">
    <citation type="submission" date="2011-02" db="EMBL/GenBank/DDBJ databases">
        <title>Complete sequence of Methanobacterium sp. AL-21.</title>
        <authorList>
            <consortium name="US DOE Joint Genome Institute"/>
            <person name="Lucas S."/>
            <person name="Copeland A."/>
            <person name="Lapidus A."/>
            <person name="Cheng J.-F."/>
            <person name="Goodwin L."/>
            <person name="Pitluck S."/>
            <person name="Chertkov O."/>
            <person name="Detter J.C."/>
            <person name="Han C."/>
            <person name="Tapia R."/>
            <person name="Land M."/>
            <person name="Hauser L."/>
            <person name="Kyrpides N."/>
            <person name="Ivanova N."/>
            <person name="Mikhailova N."/>
            <person name="Pagani I."/>
            <person name="Cadillo-Quiroz H."/>
            <person name="Imachi H."/>
            <person name="Zinder S."/>
            <person name="Liu W."/>
            <person name="Woyke T."/>
        </authorList>
    </citation>
    <scope>NUCLEOTIDE SEQUENCE [LARGE SCALE GENOMIC DNA]</scope>
    <source>
        <strain evidence="4">AL-21</strain>
    </source>
</reference>
<feature type="transmembrane region" description="Helical" evidence="1">
    <location>
        <begin position="16"/>
        <end position="39"/>
    </location>
</feature>
<feature type="transmembrane region" description="Helical" evidence="1">
    <location>
        <begin position="51"/>
        <end position="72"/>
    </location>
</feature>
<sequence length="274" mass="30748">MKTEVSAGTYRLKPTLLNALLIVVVYAAILVVIEMFMGVPYTEFSKSTNNMFMGVLIPIAMGSVILTSIALWSGWWNELWRDKYHIKDNGWMHIFLVLFIVAISMNFLVGHISSLRPTYILVTLMATILVGYSEELLTRGLLVCGARGSGYSEVKVFYIVMIVFGFIHGINFINGQSLGLTIQQMFMAGLLGGVFYTIFRKTGFLIVPMIVHALWDFSLFTQGFNFVGELITTSTGTYNPLQIIGIMAIYSTYLLLILAVRNFNVEKSELISLR</sequence>
<dbReference type="KEGG" id="mel:Metbo_1074"/>
<dbReference type="Proteomes" id="UP000007490">
    <property type="component" value="Chromosome"/>
</dbReference>
<feature type="transmembrane region" description="Helical" evidence="1">
    <location>
        <begin position="93"/>
        <end position="113"/>
    </location>
</feature>
<evidence type="ECO:0000313" key="3">
    <source>
        <dbReference type="EMBL" id="ADZ09319.1"/>
    </source>
</evidence>
<accession>F0T5S6</accession>
<protein>
    <submittedName>
        <fullName evidence="3">Abortive infection protein</fullName>
    </submittedName>
</protein>
<keyword evidence="4" id="KW-1185">Reference proteome</keyword>
<keyword evidence="1" id="KW-0472">Membrane</keyword>
<dbReference type="GeneID" id="24964529"/>
<dbReference type="EMBL" id="CP002551">
    <property type="protein sequence ID" value="ADZ09319.1"/>
    <property type="molecule type" value="Genomic_DNA"/>
</dbReference>
<dbReference type="eggNOG" id="arCOG06789">
    <property type="taxonomic scope" value="Archaea"/>
</dbReference>
<evidence type="ECO:0000256" key="1">
    <source>
        <dbReference type="SAM" id="Phobius"/>
    </source>
</evidence>
<reference evidence="3 4" key="2">
    <citation type="journal article" date="2014" name="Int. J. Syst. Evol. Microbiol.">
        <title>Methanobacterium paludis sp. nov. and a novel strain of Methanobacterium lacus isolated from northern peatlands.</title>
        <authorList>
            <person name="Cadillo-Quiroz H."/>
            <person name="Brauer S.L."/>
            <person name="Goodson N."/>
            <person name="Yavitt J.B."/>
            <person name="Zinder S.H."/>
        </authorList>
    </citation>
    <scope>NUCLEOTIDE SEQUENCE [LARGE SCALE GENOMIC DNA]</scope>
    <source>
        <strain evidence="3 4">AL-21</strain>
    </source>
</reference>
<keyword evidence="1" id="KW-0812">Transmembrane</keyword>
<proteinExistence type="predicted"/>
<evidence type="ECO:0000259" key="2">
    <source>
        <dbReference type="Pfam" id="PF02517"/>
    </source>
</evidence>
<feature type="transmembrane region" description="Helical" evidence="1">
    <location>
        <begin position="204"/>
        <end position="221"/>
    </location>
</feature>
<feature type="transmembrane region" description="Helical" evidence="1">
    <location>
        <begin position="156"/>
        <end position="174"/>
    </location>
</feature>
<dbReference type="GO" id="GO:0004175">
    <property type="term" value="F:endopeptidase activity"/>
    <property type="evidence" value="ECO:0007669"/>
    <property type="project" value="UniProtKB-ARBA"/>
</dbReference>
<dbReference type="AlphaFoldDB" id="F0T5S6"/>
<feature type="transmembrane region" description="Helical" evidence="1">
    <location>
        <begin position="119"/>
        <end position="144"/>
    </location>
</feature>
<organism evidence="3 4">
    <name type="scientific">Methanobacterium lacus (strain AL-21)</name>
    <dbReference type="NCBI Taxonomy" id="877455"/>
    <lineage>
        <taxon>Archaea</taxon>
        <taxon>Methanobacteriati</taxon>
        <taxon>Methanobacteriota</taxon>
        <taxon>Methanomada group</taxon>
        <taxon>Methanobacteria</taxon>
        <taxon>Methanobacteriales</taxon>
        <taxon>Methanobacteriaceae</taxon>
        <taxon>Methanobacterium</taxon>
    </lineage>
</organism>
<dbReference type="Pfam" id="PF02517">
    <property type="entry name" value="Rce1-like"/>
    <property type="match status" value="1"/>
</dbReference>
<keyword evidence="1" id="KW-1133">Transmembrane helix</keyword>
<feature type="transmembrane region" description="Helical" evidence="1">
    <location>
        <begin position="180"/>
        <end position="199"/>
    </location>
</feature>